<dbReference type="Proteomes" id="UP000018542">
    <property type="component" value="Chromosome"/>
</dbReference>
<dbReference type="Pfam" id="PF02308">
    <property type="entry name" value="MgtC"/>
    <property type="match status" value="1"/>
</dbReference>
<keyword evidence="6 7" id="KW-0472">Membrane</keyword>
<dbReference type="EMBL" id="CP006912">
    <property type="protein sequence ID" value="AHB49234.1"/>
    <property type="molecule type" value="Genomic_DNA"/>
</dbReference>
<dbReference type="PANTHER" id="PTHR33778:SF1">
    <property type="entry name" value="MAGNESIUM TRANSPORTER YHID-RELATED"/>
    <property type="match status" value="1"/>
</dbReference>
<dbReference type="AlphaFoldDB" id="V5SGZ7"/>
<reference evidence="9 10" key="1">
    <citation type="journal article" date="2014" name="Genome Announc.">
        <title>Complete Genome Sequence of Hyphomicrobium nitrativorans Strain NL23, a Denitrifying Bacterium Isolated from Biofilm of a Methanol-Fed Denitrification System Treating Seawater at the Montreal Biodome.</title>
        <authorList>
            <person name="Martineau C."/>
            <person name="Villeneuve C."/>
            <person name="Mauffrey F."/>
            <person name="Villemur R."/>
        </authorList>
    </citation>
    <scope>NUCLEOTIDE SEQUENCE [LARGE SCALE GENOMIC DNA]</scope>
    <source>
        <strain evidence="9">NL23</strain>
    </source>
</reference>
<comment type="similarity">
    <text evidence="2 7">Belongs to the MgtC/SapB family.</text>
</comment>
<dbReference type="RefSeq" id="WP_023788068.1">
    <property type="nucleotide sequence ID" value="NC_022997.1"/>
</dbReference>
<keyword evidence="5 7" id="KW-1133">Transmembrane helix</keyword>
<dbReference type="InterPro" id="IPR049177">
    <property type="entry name" value="MgtC_SapB_SrpB_YhiD_N"/>
</dbReference>
<evidence type="ECO:0000256" key="2">
    <source>
        <dbReference type="ARBA" id="ARBA00009298"/>
    </source>
</evidence>
<name>V5SGZ7_9HYPH</name>
<keyword evidence="7" id="KW-0997">Cell inner membrane</keyword>
<dbReference type="InterPro" id="IPR003416">
    <property type="entry name" value="MgtC/SapB/SrpB/YhiD_fam"/>
</dbReference>
<keyword evidence="4 7" id="KW-0812">Transmembrane</keyword>
<gene>
    <name evidence="9" type="ORF">W911_13735</name>
</gene>
<dbReference type="OrthoDB" id="9811198at2"/>
<proteinExistence type="inferred from homology"/>
<evidence type="ECO:0000256" key="4">
    <source>
        <dbReference type="ARBA" id="ARBA00022692"/>
    </source>
</evidence>
<dbReference type="KEGG" id="hni:W911_13735"/>
<evidence type="ECO:0000313" key="10">
    <source>
        <dbReference type="Proteomes" id="UP000018542"/>
    </source>
</evidence>
<feature type="transmembrane region" description="Helical" evidence="7">
    <location>
        <begin position="12"/>
        <end position="34"/>
    </location>
</feature>
<feature type="domain" description="MgtC/SapB/SrpB/YhiD N-terminal" evidence="8">
    <location>
        <begin position="22"/>
        <end position="148"/>
    </location>
</feature>
<evidence type="ECO:0000313" key="9">
    <source>
        <dbReference type="EMBL" id="AHB49234.1"/>
    </source>
</evidence>
<dbReference type="GO" id="GO:0005886">
    <property type="term" value="C:plasma membrane"/>
    <property type="evidence" value="ECO:0007669"/>
    <property type="project" value="UniProtKB-SubCell"/>
</dbReference>
<evidence type="ECO:0000259" key="8">
    <source>
        <dbReference type="Pfam" id="PF02308"/>
    </source>
</evidence>
<accession>V5SGZ7</accession>
<dbReference type="PATRIC" id="fig|1029756.8.peg.2860"/>
<keyword evidence="10" id="KW-1185">Reference proteome</keyword>
<organism evidence="9 10">
    <name type="scientific">Hyphomicrobium nitrativorans NL23</name>
    <dbReference type="NCBI Taxonomy" id="1029756"/>
    <lineage>
        <taxon>Bacteria</taxon>
        <taxon>Pseudomonadati</taxon>
        <taxon>Pseudomonadota</taxon>
        <taxon>Alphaproteobacteria</taxon>
        <taxon>Hyphomicrobiales</taxon>
        <taxon>Hyphomicrobiaceae</taxon>
        <taxon>Hyphomicrobium</taxon>
    </lineage>
</organism>
<protein>
    <recommendedName>
        <fullName evidence="7">Protein MgtC</fullName>
    </recommendedName>
</protein>
<evidence type="ECO:0000256" key="6">
    <source>
        <dbReference type="ARBA" id="ARBA00023136"/>
    </source>
</evidence>
<sequence>MTSLELLHSTGLLAHLEVGFRLLLAAALAGLLGWDREEQARPAGLRTYMLVALAAAVFTVITFEIYETVRQSQMQANADPIRIIEAVTAGVAFLAAGVIIQGRNTVRGLTTGAGMWMAGALGVAAGTGNYLLAIIAALLAFGILKLAHFAQPQPDVPRRPTLIIETVEDEDTERRP</sequence>
<evidence type="ECO:0000256" key="3">
    <source>
        <dbReference type="ARBA" id="ARBA00022475"/>
    </source>
</evidence>
<feature type="transmembrane region" description="Helical" evidence="7">
    <location>
        <begin position="120"/>
        <end position="144"/>
    </location>
</feature>
<dbReference type="PRINTS" id="PR01837">
    <property type="entry name" value="MGTCSAPBPROT"/>
</dbReference>
<comment type="subcellular location">
    <subcellularLocation>
        <location evidence="7">Cell inner membrane</location>
        <topology evidence="7">Multi-pass membrane protein</topology>
    </subcellularLocation>
    <subcellularLocation>
        <location evidence="1">Cell membrane</location>
        <topology evidence="1">Multi-pass membrane protein</topology>
    </subcellularLocation>
</comment>
<keyword evidence="3" id="KW-1003">Cell membrane</keyword>
<evidence type="ECO:0000256" key="7">
    <source>
        <dbReference type="RuleBase" id="RU365041"/>
    </source>
</evidence>
<dbReference type="PANTHER" id="PTHR33778">
    <property type="entry name" value="PROTEIN MGTC"/>
    <property type="match status" value="1"/>
</dbReference>
<evidence type="ECO:0000256" key="1">
    <source>
        <dbReference type="ARBA" id="ARBA00004651"/>
    </source>
</evidence>
<dbReference type="HOGENOM" id="CLU_079292_1_0_5"/>
<feature type="transmembrane region" description="Helical" evidence="7">
    <location>
        <begin position="81"/>
        <end position="100"/>
    </location>
</feature>
<evidence type="ECO:0000256" key="5">
    <source>
        <dbReference type="ARBA" id="ARBA00022989"/>
    </source>
</evidence>
<dbReference type="STRING" id="1029756.W911_13735"/>
<feature type="transmembrane region" description="Helical" evidence="7">
    <location>
        <begin position="46"/>
        <end position="69"/>
    </location>
</feature>